<organism evidence="1 2">
    <name type="scientific">Datura stramonium</name>
    <name type="common">Jimsonweed</name>
    <name type="synonym">Common thornapple</name>
    <dbReference type="NCBI Taxonomy" id="4076"/>
    <lineage>
        <taxon>Eukaryota</taxon>
        <taxon>Viridiplantae</taxon>
        <taxon>Streptophyta</taxon>
        <taxon>Embryophyta</taxon>
        <taxon>Tracheophyta</taxon>
        <taxon>Spermatophyta</taxon>
        <taxon>Magnoliopsida</taxon>
        <taxon>eudicotyledons</taxon>
        <taxon>Gunneridae</taxon>
        <taxon>Pentapetalae</taxon>
        <taxon>asterids</taxon>
        <taxon>lamiids</taxon>
        <taxon>Solanales</taxon>
        <taxon>Solanaceae</taxon>
        <taxon>Solanoideae</taxon>
        <taxon>Datureae</taxon>
        <taxon>Datura</taxon>
    </lineage>
</organism>
<dbReference type="Proteomes" id="UP000823775">
    <property type="component" value="Unassembled WGS sequence"/>
</dbReference>
<sequence length="116" mass="13375">MHTTLVVAQHQHANFKIASNPPKFYYLRTEDNLQYFIAEILKDLKAVSTHSSEAVEFAAYQLNDVAHAWFDMQGNECSTTSPAPTWAEFEEAIMQRLYLASYFADRFLQLTVLNHD</sequence>
<evidence type="ECO:0008006" key="3">
    <source>
        <dbReference type="Google" id="ProtNLM"/>
    </source>
</evidence>
<gene>
    <name evidence="1" type="ORF">HAX54_043209</name>
</gene>
<proteinExistence type="predicted"/>
<keyword evidence="2" id="KW-1185">Reference proteome</keyword>
<dbReference type="EMBL" id="JACEIK010006449">
    <property type="protein sequence ID" value="MCE2055705.1"/>
    <property type="molecule type" value="Genomic_DNA"/>
</dbReference>
<reference evidence="1 2" key="1">
    <citation type="journal article" date="2021" name="BMC Genomics">
        <title>Datura genome reveals duplications of psychoactive alkaloid biosynthetic genes and high mutation rate following tissue culture.</title>
        <authorList>
            <person name="Rajewski A."/>
            <person name="Carter-House D."/>
            <person name="Stajich J."/>
            <person name="Litt A."/>
        </authorList>
    </citation>
    <scope>NUCLEOTIDE SEQUENCE [LARGE SCALE GENOMIC DNA]</scope>
    <source>
        <strain evidence="1">AR-01</strain>
    </source>
</reference>
<comment type="caution">
    <text evidence="1">The sequence shown here is derived from an EMBL/GenBank/DDBJ whole genome shotgun (WGS) entry which is preliminary data.</text>
</comment>
<name>A0ABS8W3G5_DATST</name>
<evidence type="ECO:0000313" key="2">
    <source>
        <dbReference type="Proteomes" id="UP000823775"/>
    </source>
</evidence>
<evidence type="ECO:0000313" key="1">
    <source>
        <dbReference type="EMBL" id="MCE2055705.1"/>
    </source>
</evidence>
<protein>
    <recommendedName>
        <fullName evidence="3">Retrotransposon gag domain-containing protein</fullName>
    </recommendedName>
</protein>
<accession>A0ABS8W3G5</accession>